<evidence type="ECO:0000256" key="1">
    <source>
        <dbReference type="SAM" id="MobiDB-lite"/>
    </source>
</evidence>
<evidence type="ECO:0000313" key="2">
    <source>
        <dbReference type="EMBL" id="KAF3584289.1"/>
    </source>
</evidence>
<sequence length="160" mass="18180">MPVLLRSGQSASREEDVEKRNHPVEEVMLVLLRSGQSASRDEAVEKRNVESEHDLVATTIMACFIRIPTKRIRTGLGGGNHQELHRCVRCLATDEELPTVRLSPYFGTPYRFELSIQYHRFEVNQHPVAEVMPVLLRSGQSASREKAVEKRNVCLSMQNP</sequence>
<organism evidence="2 3">
    <name type="scientific">Brassica cretica</name>
    <name type="common">Mustard</name>
    <dbReference type="NCBI Taxonomy" id="69181"/>
    <lineage>
        <taxon>Eukaryota</taxon>
        <taxon>Viridiplantae</taxon>
        <taxon>Streptophyta</taxon>
        <taxon>Embryophyta</taxon>
        <taxon>Tracheophyta</taxon>
        <taxon>Spermatophyta</taxon>
        <taxon>Magnoliopsida</taxon>
        <taxon>eudicotyledons</taxon>
        <taxon>Gunneridae</taxon>
        <taxon>Pentapetalae</taxon>
        <taxon>rosids</taxon>
        <taxon>malvids</taxon>
        <taxon>Brassicales</taxon>
        <taxon>Brassicaceae</taxon>
        <taxon>Brassiceae</taxon>
        <taxon>Brassica</taxon>
    </lineage>
</organism>
<dbReference type="AlphaFoldDB" id="A0A8S9RWK4"/>
<gene>
    <name evidence="2" type="ORF">F2Q69_00029361</name>
</gene>
<feature type="region of interest" description="Disordered" evidence="1">
    <location>
        <begin position="1"/>
        <end position="20"/>
    </location>
</feature>
<dbReference type="EMBL" id="QGKX02000088">
    <property type="protein sequence ID" value="KAF3584289.1"/>
    <property type="molecule type" value="Genomic_DNA"/>
</dbReference>
<dbReference type="Proteomes" id="UP000712600">
    <property type="component" value="Unassembled WGS sequence"/>
</dbReference>
<proteinExistence type="predicted"/>
<reference evidence="2" key="1">
    <citation type="submission" date="2019-12" db="EMBL/GenBank/DDBJ databases">
        <title>Genome sequencing and annotation of Brassica cretica.</title>
        <authorList>
            <person name="Studholme D.J."/>
            <person name="Sarris P."/>
        </authorList>
    </citation>
    <scope>NUCLEOTIDE SEQUENCE</scope>
    <source>
        <strain evidence="2">PFS-109/04</strain>
        <tissue evidence="2">Leaf</tissue>
    </source>
</reference>
<accession>A0A8S9RWK4</accession>
<evidence type="ECO:0000313" key="3">
    <source>
        <dbReference type="Proteomes" id="UP000712600"/>
    </source>
</evidence>
<name>A0A8S9RWK4_BRACR</name>
<protein>
    <submittedName>
        <fullName evidence="2">Uncharacterized protein</fullName>
    </submittedName>
</protein>
<comment type="caution">
    <text evidence="2">The sequence shown here is derived from an EMBL/GenBank/DDBJ whole genome shotgun (WGS) entry which is preliminary data.</text>
</comment>